<accession>A0ABY3KBX2</accession>
<dbReference type="EMBL" id="SAXZ01000001">
    <property type="protein sequence ID" value="TXJ34379.1"/>
    <property type="molecule type" value="Genomic_DNA"/>
</dbReference>
<name>A0ABY3KBX2_9SPIR</name>
<comment type="caution">
    <text evidence="2">The sequence shown here is derived from an EMBL/GenBank/DDBJ whole genome shotgun (WGS) entry which is preliminary data.</text>
</comment>
<gene>
    <name evidence="2" type="ORF">EPJ71_00495</name>
</gene>
<evidence type="ECO:0008006" key="4">
    <source>
        <dbReference type="Google" id="ProtNLM"/>
    </source>
</evidence>
<dbReference type="Proteomes" id="UP000322659">
    <property type="component" value="Unassembled WGS sequence"/>
</dbReference>
<dbReference type="RefSeq" id="WP_147748204.1">
    <property type="nucleotide sequence ID" value="NZ_SAXZ01000001.1"/>
</dbReference>
<evidence type="ECO:0000256" key="1">
    <source>
        <dbReference type="SAM" id="MobiDB-lite"/>
    </source>
</evidence>
<reference evidence="2 3" key="1">
    <citation type="journal article" date="1992" name="Lakartidningen">
        <title>[Penicillin V and not amoxicillin is the first choice preparation in acute otitis].</title>
        <authorList>
            <person name="Kamme C."/>
            <person name="Lundgren K."/>
            <person name="Prellner K."/>
        </authorList>
    </citation>
    <scope>NUCLEOTIDE SEQUENCE [LARGE SCALE GENOMIC DNA]</scope>
    <source>
        <strain evidence="2 3">PC5099IV</strain>
    </source>
</reference>
<organism evidence="2 3">
    <name type="scientific">Brachyspira aalborgi</name>
    <dbReference type="NCBI Taxonomy" id="29522"/>
    <lineage>
        <taxon>Bacteria</taxon>
        <taxon>Pseudomonadati</taxon>
        <taxon>Spirochaetota</taxon>
        <taxon>Spirochaetia</taxon>
        <taxon>Brachyspirales</taxon>
        <taxon>Brachyspiraceae</taxon>
        <taxon>Brachyspira</taxon>
    </lineage>
</organism>
<evidence type="ECO:0000313" key="2">
    <source>
        <dbReference type="EMBL" id="TXJ34379.1"/>
    </source>
</evidence>
<sequence>MYKSYIPYGSDVSAGKFQCLDCGYILTIQSTKSLPPCPNFDKNTHTENAWTNLSGQGDAPDDPYPNEK</sequence>
<evidence type="ECO:0000313" key="3">
    <source>
        <dbReference type="Proteomes" id="UP000322659"/>
    </source>
</evidence>
<protein>
    <recommendedName>
        <fullName evidence="4">Zinc ribbon domain-containing protein</fullName>
    </recommendedName>
</protein>
<feature type="region of interest" description="Disordered" evidence="1">
    <location>
        <begin position="48"/>
        <end position="68"/>
    </location>
</feature>
<keyword evidence="3" id="KW-1185">Reference proteome</keyword>
<proteinExistence type="predicted"/>